<dbReference type="Pfam" id="PF01370">
    <property type="entry name" value="Epimerase"/>
    <property type="match status" value="1"/>
</dbReference>
<sequence length="277" mass="29282">MRILLLGARGFIGRKLAARLTGAGHQLLTPSHAELDLARPDRVWAAWLDGTEAVANLAGAFRQGRSGGLEAVHHHGPLRLAGLAKKYGVRRWVQLSALSAAPDAATLFLASKGRGDAALLDGGLDAAVARPSLVYGADGASSRLLMRLARLPLWFLPDGGRQLIQPVAAADVAEGLHRLIEGRIRGAVDFVGGEEATLADYLRRLRSLQGLGSIERVQALPGWLADGLASCCGRVPGSLLDRDSLRMLRQGSTADPAAFAALLGRSPLSFRQFGEVV</sequence>
<dbReference type="PANTHER" id="PTHR12126">
    <property type="entry name" value="NADH-UBIQUINONE OXIDOREDUCTASE 39 KDA SUBUNIT-RELATED"/>
    <property type="match status" value="1"/>
</dbReference>
<accession>A0A1D9LBP1</accession>
<dbReference type="RefSeq" id="WP_070978179.1">
    <property type="nucleotide sequence ID" value="NZ_CP017707.1"/>
</dbReference>
<protein>
    <recommendedName>
        <fullName evidence="1">NAD-dependent epimerase/dehydratase domain-containing protein</fullName>
    </recommendedName>
</protein>
<dbReference type="InterPro" id="IPR051207">
    <property type="entry name" value="ComplexI_NDUFA9_subunit"/>
</dbReference>
<evidence type="ECO:0000313" key="2">
    <source>
        <dbReference type="EMBL" id="AOZ48672.1"/>
    </source>
</evidence>
<dbReference type="Proteomes" id="UP000178776">
    <property type="component" value="Chromosome"/>
</dbReference>
<organism evidence="2 3">
    <name type="scientific">Chromobacterium vaccinii</name>
    <dbReference type="NCBI Taxonomy" id="1108595"/>
    <lineage>
        <taxon>Bacteria</taxon>
        <taxon>Pseudomonadati</taxon>
        <taxon>Pseudomonadota</taxon>
        <taxon>Betaproteobacteria</taxon>
        <taxon>Neisseriales</taxon>
        <taxon>Chromobacteriaceae</taxon>
        <taxon>Chromobacterium</taxon>
    </lineage>
</organism>
<dbReference type="GeneID" id="68839761"/>
<dbReference type="KEGG" id="cvc:BKX93_00785"/>
<evidence type="ECO:0000313" key="3">
    <source>
        <dbReference type="Proteomes" id="UP000178776"/>
    </source>
</evidence>
<dbReference type="STRING" id="1108595.BKX93_00785"/>
<dbReference type="SUPFAM" id="SSF51735">
    <property type="entry name" value="NAD(P)-binding Rossmann-fold domains"/>
    <property type="match status" value="1"/>
</dbReference>
<reference evidence="2 3" key="1">
    <citation type="submission" date="2016-10" db="EMBL/GenBank/DDBJ databases">
        <title>Chromobacterium muskegensis sp. nov., an insecticidal bacterium isolated from Sphagnum bogs.</title>
        <authorList>
            <person name="Sparks M.E."/>
            <person name="Blackburn M.B."/>
            <person name="Gundersen-Rindal D.E."/>
            <person name="Mitchell A."/>
            <person name="Farrar R."/>
            <person name="Kuhar D."/>
        </authorList>
    </citation>
    <scope>NUCLEOTIDE SEQUENCE [LARGE SCALE GENOMIC DNA]</scope>
    <source>
        <strain evidence="2 3">21-1</strain>
    </source>
</reference>
<dbReference type="EMBL" id="CP017707">
    <property type="protein sequence ID" value="AOZ48672.1"/>
    <property type="molecule type" value="Genomic_DNA"/>
</dbReference>
<name>A0A1D9LBP1_9NEIS</name>
<feature type="domain" description="NAD-dependent epimerase/dehydratase" evidence="1">
    <location>
        <begin position="3"/>
        <end position="180"/>
    </location>
</feature>
<dbReference type="InterPro" id="IPR001509">
    <property type="entry name" value="Epimerase_deHydtase"/>
</dbReference>
<gene>
    <name evidence="2" type="ORF">BKX93_00785</name>
</gene>
<dbReference type="Gene3D" id="3.40.50.720">
    <property type="entry name" value="NAD(P)-binding Rossmann-like Domain"/>
    <property type="match status" value="1"/>
</dbReference>
<proteinExistence type="predicted"/>
<dbReference type="InterPro" id="IPR036291">
    <property type="entry name" value="NAD(P)-bd_dom_sf"/>
</dbReference>
<dbReference type="GO" id="GO:0044877">
    <property type="term" value="F:protein-containing complex binding"/>
    <property type="evidence" value="ECO:0007669"/>
    <property type="project" value="TreeGrafter"/>
</dbReference>
<evidence type="ECO:0000259" key="1">
    <source>
        <dbReference type="Pfam" id="PF01370"/>
    </source>
</evidence>
<dbReference type="AlphaFoldDB" id="A0A1D9LBP1"/>
<dbReference type="PANTHER" id="PTHR12126:SF11">
    <property type="entry name" value="NADH DEHYDROGENASE [UBIQUINONE] 1 ALPHA SUBCOMPLEX SUBUNIT 9, MITOCHONDRIAL"/>
    <property type="match status" value="1"/>
</dbReference>